<evidence type="ECO:0000313" key="2">
    <source>
        <dbReference type="EMBL" id="SIN73321.1"/>
    </source>
</evidence>
<dbReference type="RefSeq" id="WP_143185862.1">
    <property type="nucleotide sequence ID" value="NZ_FSRC01000001.1"/>
</dbReference>
<gene>
    <name evidence="2" type="ORF">SAMN05444394_1296</name>
</gene>
<feature type="transmembrane region" description="Helical" evidence="1">
    <location>
        <begin position="6"/>
        <end position="26"/>
    </location>
</feature>
<dbReference type="EMBL" id="FSRC01000001">
    <property type="protein sequence ID" value="SIN73321.1"/>
    <property type="molecule type" value="Genomic_DNA"/>
</dbReference>
<dbReference type="STRING" id="226505.SAMN05444394_1296"/>
<reference evidence="3" key="1">
    <citation type="submission" date="2016-11" db="EMBL/GenBank/DDBJ databases">
        <authorList>
            <person name="Varghese N."/>
            <person name="Submissions S."/>
        </authorList>
    </citation>
    <scope>NUCLEOTIDE SEQUENCE [LARGE SCALE GENOMIC DNA]</scope>
    <source>
        <strain evidence="3">DSM 15292</strain>
    </source>
</reference>
<organism evidence="2 3">
    <name type="scientific">Algoriphagus halophilus</name>
    <dbReference type="NCBI Taxonomy" id="226505"/>
    <lineage>
        <taxon>Bacteria</taxon>
        <taxon>Pseudomonadati</taxon>
        <taxon>Bacteroidota</taxon>
        <taxon>Cytophagia</taxon>
        <taxon>Cytophagales</taxon>
        <taxon>Cyclobacteriaceae</taxon>
        <taxon>Algoriphagus</taxon>
    </lineage>
</organism>
<dbReference type="AlphaFoldDB" id="A0A1N6DRB1"/>
<name>A0A1N6DRB1_9BACT</name>
<keyword evidence="1" id="KW-0812">Transmembrane</keyword>
<keyword evidence="3" id="KW-1185">Reference proteome</keyword>
<evidence type="ECO:0008006" key="4">
    <source>
        <dbReference type="Google" id="ProtNLM"/>
    </source>
</evidence>
<accession>A0A1N6DRB1</accession>
<evidence type="ECO:0000256" key="1">
    <source>
        <dbReference type="SAM" id="Phobius"/>
    </source>
</evidence>
<proteinExistence type="predicted"/>
<sequence>MTKGTAPVYFFFLMIWVLFTCFDGMAQTDSTDRNYTPYELLTSYYEQDFKPFKKRNIYTGLRFNLTDKYEENTDYLIQNIIDGDRLDYNIVLKGGYYISDYAMVGLSVNYFQNKFIGNIYREPDTVASNSITRGYSFTPNFRSTVPLTKNERLSFFTEMGVTFGNSTTLTRRTSNVDVVSKEYSKDFNFRVGISPGVTFFVMEAFAFEVQLDVLGYELNVTKGKDGASNQESKRIKQSVDFNINLLSLNIGLAYYIGAKRFSQ</sequence>
<dbReference type="OrthoDB" id="1427853at2"/>
<keyword evidence="1" id="KW-1133">Transmembrane helix</keyword>
<dbReference type="Proteomes" id="UP000185221">
    <property type="component" value="Unassembled WGS sequence"/>
</dbReference>
<keyword evidence="1" id="KW-0472">Membrane</keyword>
<protein>
    <recommendedName>
        <fullName evidence="4">Outer membrane protein beta-barrel domain-containing protein</fullName>
    </recommendedName>
</protein>
<evidence type="ECO:0000313" key="3">
    <source>
        <dbReference type="Proteomes" id="UP000185221"/>
    </source>
</evidence>